<keyword evidence="1" id="KW-0812">Transmembrane</keyword>
<proteinExistence type="predicted"/>
<organism evidence="2 3">
    <name type="scientific">Leifsonia aquatica</name>
    <name type="common">Corynebacterium aquaticum</name>
    <dbReference type="NCBI Taxonomy" id="144185"/>
    <lineage>
        <taxon>Bacteria</taxon>
        <taxon>Bacillati</taxon>
        <taxon>Actinomycetota</taxon>
        <taxon>Actinomycetes</taxon>
        <taxon>Micrococcales</taxon>
        <taxon>Microbacteriaceae</taxon>
        <taxon>Leifsonia</taxon>
    </lineage>
</organism>
<evidence type="ECO:0000313" key="2">
    <source>
        <dbReference type="EMBL" id="MBB2968298.1"/>
    </source>
</evidence>
<evidence type="ECO:0000256" key="1">
    <source>
        <dbReference type="SAM" id="Phobius"/>
    </source>
</evidence>
<sequence length="107" mass="11099">MSSAVEETSRVAWRTPVDGLWVAETPDDYLGMVDRSNDGFVATGATGQDLGVFPTLQGAQVAVYTRWFRGDESSSSGRWALPVASATAVAVAIPALIVGVAAAATLI</sequence>
<protein>
    <submittedName>
        <fullName evidence="2">Uncharacterized protein</fullName>
    </submittedName>
</protein>
<keyword evidence="3" id="KW-1185">Reference proteome</keyword>
<reference evidence="2 3" key="1">
    <citation type="submission" date="2020-08" db="EMBL/GenBank/DDBJ databases">
        <title>Sequencing the genomes of 1000 actinobacteria strains.</title>
        <authorList>
            <person name="Klenk H.-P."/>
        </authorList>
    </citation>
    <scope>NUCLEOTIDE SEQUENCE [LARGE SCALE GENOMIC DNA]</scope>
    <source>
        <strain evidence="2 3">DSM 20146</strain>
    </source>
</reference>
<keyword evidence="1" id="KW-0472">Membrane</keyword>
<gene>
    <name evidence="2" type="ORF">FHX33_003068</name>
</gene>
<feature type="transmembrane region" description="Helical" evidence="1">
    <location>
        <begin position="79"/>
        <end position="104"/>
    </location>
</feature>
<name>A0A7W4UYZ1_LEIAQ</name>
<dbReference type="EMBL" id="JACHVP010000003">
    <property type="protein sequence ID" value="MBB2968298.1"/>
    <property type="molecule type" value="Genomic_DNA"/>
</dbReference>
<comment type="caution">
    <text evidence="2">The sequence shown here is derived from an EMBL/GenBank/DDBJ whole genome shotgun (WGS) entry which is preliminary data.</text>
</comment>
<dbReference type="AlphaFoldDB" id="A0A7W4UYZ1"/>
<evidence type="ECO:0000313" key="3">
    <source>
        <dbReference type="Proteomes" id="UP000538196"/>
    </source>
</evidence>
<keyword evidence="1" id="KW-1133">Transmembrane helix</keyword>
<accession>A0A7W4UYZ1</accession>
<dbReference type="RefSeq" id="WP_021757760.1">
    <property type="nucleotide sequence ID" value="NZ_JACHVP010000003.1"/>
</dbReference>
<dbReference type="Proteomes" id="UP000538196">
    <property type="component" value="Unassembled WGS sequence"/>
</dbReference>